<sequence length="237" mass="26914">MLIRLRFRNKHQVYAVMFLALFSLTSIYAILKYNEPAKTYPDRHASQQQVQKKLSASILDEEGLGCQIPDLDPFAEEVMRFSMDTPKINCEGVDWVECHRSECSVSKAILDSMRDVTCIYKDIIYVDDKKYLIGDPVKVHGGGSYPLNRSDHVKVSCSGKSLKGLGLMSSRWHGYKAGLRPIEIVDPEPSHDGMNVMILCFDSTSHNGFRRRMPHSYRALTEELDATILHGQVVFEL</sequence>
<accession>A0ABN8ILD5</accession>
<evidence type="ECO:0000313" key="3">
    <source>
        <dbReference type="Proteomes" id="UP000837857"/>
    </source>
</evidence>
<keyword evidence="1" id="KW-0472">Membrane</keyword>
<feature type="transmembrane region" description="Helical" evidence="1">
    <location>
        <begin position="12"/>
        <end position="31"/>
    </location>
</feature>
<proteinExistence type="predicted"/>
<keyword evidence="1" id="KW-1133">Transmembrane helix</keyword>
<dbReference type="PANTHER" id="PTHR10974:SF1">
    <property type="entry name" value="FI08016P-RELATED"/>
    <property type="match status" value="1"/>
</dbReference>
<dbReference type="EMBL" id="OW152840">
    <property type="protein sequence ID" value="CAH2061728.1"/>
    <property type="molecule type" value="Genomic_DNA"/>
</dbReference>
<dbReference type="Proteomes" id="UP000837857">
    <property type="component" value="Chromosome 28"/>
</dbReference>
<feature type="non-terminal residue" evidence="2">
    <location>
        <position position="1"/>
    </location>
</feature>
<protein>
    <submittedName>
        <fullName evidence="2">Uncharacterized protein</fullName>
    </submittedName>
</protein>
<evidence type="ECO:0000256" key="1">
    <source>
        <dbReference type="SAM" id="Phobius"/>
    </source>
</evidence>
<keyword evidence="1" id="KW-0812">Transmembrane</keyword>
<organism evidence="2 3">
    <name type="scientific">Iphiclides podalirius</name>
    <name type="common">scarce swallowtail</name>
    <dbReference type="NCBI Taxonomy" id="110791"/>
    <lineage>
        <taxon>Eukaryota</taxon>
        <taxon>Metazoa</taxon>
        <taxon>Ecdysozoa</taxon>
        <taxon>Arthropoda</taxon>
        <taxon>Hexapoda</taxon>
        <taxon>Insecta</taxon>
        <taxon>Pterygota</taxon>
        <taxon>Neoptera</taxon>
        <taxon>Endopterygota</taxon>
        <taxon>Lepidoptera</taxon>
        <taxon>Glossata</taxon>
        <taxon>Ditrysia</taxon>
        <taxon>Papilionoidea</taxon>
        <taxon>Papilionidae</taxon>
        <taxon>Papilioninae</taxon>
        <taxon>Iphiclides</taxon>
    </lineage>
</organism>
<dbReference type="InterPro" id="IPR004245">
    <property type="entry name" value="DUF229"/>
</dbReference>
<gene>
    <name evidence="2" type="ORF">IPOD504_LOCUS11404</name>
</gene>
<reference evidence="2" key="1">
    <citation type="submission" date="2022-03" db="EMBL/GenBank/DDBJ databases">
        <authorList>
            <person name="Martin H S."/>
        </authorList>
    </citation>
    <scope>NUCLEOTIDE SEQUENCE</scope>
</reference>
<keyword evidence="3" id="KW-1185">Reference proteome</keyword>
<dbReference type="Pfam" id="PF02995">
    <property type="entry name" value="DUF229"/>
    <property type="match status" value="1"/>
</dbReference>
<dbReference type="PANTHER" id="PTHR10974">
    <property type="entry name" value="FI08016P-RELATED"/>
    <property type="match status" value="1"/>
</dbReference>
<evidence type="ECO:0000313" key="2">
    <source>
        <dbReference type="EMBL" id="CAH2061728.1"/>
    </source>
</evidence>
<name>A0ABN8ILD5_9NEOP</name>